<protein>
    <submittedName>
        <fullName evidence="2">Imm26 family immunity protein</fullName>
    </submittedName>
</protein>
<dbReference type="RefSeq" id="WP_159719903.1">
    <property type="nucleotide sequence ID" value="NZ_JACIDF010000006.1"/>
</dbReference>
<dbReference type="EMBL" id="JARTLI010000009">
    <property type="protein sequence ID" value="MED5051701.1"/>
    <property type="molecule type" value="Genomic_DNA"/>
</dbReference>
<dbReference type="EMBL" id="JAQOTG010000062">
    <property type="protein sequence ID" value="MDE8565788.1"/>
    <property type="molecule type" value="Genomic_DNA"/>
</dbReference>
<proteinExistence type="predicted"/>
<keyword evidence="3" id="KW-1185">Reference proteome</keyword>
<comment type="caution">
    <text evidence="2">The sequence shown here is derived from an EMBL/GenBank/DDBJ whole genome shotgun (WGS) entry which is preliminary data.</text>
</comment>
<reference evidence="2 4" key="2">
    <citation type="submission" date="2023-03" db="EMBL/GenBank/DDBJ databases">
        <title>Bacillus Genome Sequencing.</title>
        <authorList>
            <person name="Dunlap C."/>
        </authorList>
    </citation>
    <scope>NUCLEOTIDE SEQUENCE [LARGE SCALE GENOMIC DNA]</scope>
    <source>
        <strain evidence="2 4">NRS-38</strain>
    </source>
</reference>
<dbReference type="Proteomes" id="UP001213979">
    <property type="component" value="Unassembled WGS sequence"/>
</dbReference>
<evidence type="ECO:0000313" key="3">
    <source>
        <dbReference type="Proteomes" id="UP001213979"/>
    </source>
</evidence>
<evidence type="ECO:0000313" key="4">
    <source>
        <dbReference type="Proteomes" id="UP001339962"/>
    </source>
</evidence>
<organism evidence="2 4">
    <name type="scientific">Anoxybacteroides rupiense</name>
    <dbReference type="NCBI Taxonomy" id="311460"/>
    <lineage>
        <taxon>Bacteria</taxon>
        <taxon>Bacillati</taxon>
        <taxon>Bacillota</taxon>
        <taxon>Bacilli</taxon>
        <taxon>Bacillales</taxon>
        <taxon>Anoxybacillaceae</taxon>
        <taxon>Anoxybacteroides</taxon>
    </lineage>
</organism>
<accession>A0ABD5IUS6</accession>
<name>A0ABD5IUS6_9BACL</name>
<sequence>MSFWESIKNKQTIILSDDAIDLLGDTLLEIKKIYEENFKRKPTVAELEALIMEAMQLDSNIVEQLEEMEISDVKFKLKKRKKIPNIEPGIVFAIPLREIEKYAYGLVVKGEGLKDDIYIQYFDIFTNEILDIKNFSNQFEELSVLYTINSGIYGIVNKEWINIGKLSKGKFNTEEYKLPDFVFYNGKQYFVSRGDANTPIVELQPISKEEGEKIKNPIGLIGSNNITEMLVKAYYEKQGQK</sequence>
<evidence type="ECO:0000313" key="2">
    <source>
        <dbReference type="EMBL" id="MED5051701.1"/>
    </source>
</evidence>
<gene>
    <name evidence="2" type="ORF">P9850_07490</name>
    <name evidence="1" type="ORF">PNH38_18375</name>
</gene>
<dbReference type="AlphaFoldDB" id="A0ABD5IUS6"/>
<reference evidence="1 3" key="1">
    <citation type="submission" date="2023-01" db="EMBL/GenBank/DDBJ databases">
        <title>Genome-based reclassification of Anoxybacillus geothermalis as a later heterotypic synonym of Anoxybacillus rupiensis.</title>
        <authorList>
            <person name="Inan Bektas K."/>
            <person name="Canakci S."/>
            <person name="Belduz A.A."/>
            <person name="Guler H.H."/>
        </authorList>
    </citation>
    <scope>NUCLEOTIDE SEQUENCE [LARGE SCALE GENOMIC DNA]</scope>
    <source>
        <strain evidence="1 3">DSM 17127</strain>
    </source>
</reference>
<evidence type="ECO:0000313" key="1">
    <source>
        <dbReference type="EMBL" id="MDE8565788.1"/>
    </source>
</evidence>
<dbReference type="Proteomes" id="UP001339962">
    <property type="component" value="Unassembled WGS sequence"/>
</dbReference>